<dbReference type="GO" id="GO:0016787">
    <property type="term" value="F:hydrolase activity"/>
    <property type="evidence" value="ECO:0007669"/>
    <property type="project" value="UniProtKB-KW"/>
</dbReference>
<evidence type="ECO:0000259" key="1">
    <source>
        <dbReference type="Pfam" id="PF14870"/>
    </source>
</evidence>
<keyword evidence="2" id="KW-0378">Hydrolase</keyword>
<sequence length="372" mass="40282">MTSPGLAAPVFTAGCRRLLGMAMLPLLLSSFACVAAVGVDPLREPAMLMDTQVQAPLVDVTYTGEALLGVGLRGLIQRSEDGGKTWKQVPSPISGDLVSVRFSDARHGWIAGHDSVLLHTRDGGNSWQVQLDGRRLLTLLRDWYGRLAKSGDPDAEAMLREIDMAMETSATPDVLASPFLDVLFDSRGNGFVVGAFGMILRSRDYGATWEPWVERTPNERRMHLYGLAEHNGVFYASGEQGLLMRLEPHAQRFVALDTGYGGTLFGVRAYGGLLLAYGLRGNLFASRDDGQHWQKIETGLGSSLVGIVERNRQLIVVGQDGRMLVLDSDSLVVTPLQSVQGGEVYAASYSGTGRLVMARFSGARLVEIAKAD</sequence>
<name>A0A6B1YAH7_PSEAI</name>
<evidence type="ECO:0000313" key="3">
    <source>
        <dbReference type="Proteomes" id="UP000644192"/>
    </source>
</evidence>
<dbReference type="EMBL" id="WXZT01000011">
    <property type="protein sequence ID" value="MZZ13886.1"/>
    <property type="molecule type" value="Genomic_DNA"/>
</dbReference>
<dbReference type="SUPFAM" id="SSF110296">
    <property type="entry name" value="Oligoxyloglucan reducing end-specific cellobiohydrolase"/>
    <property type="match status" value="1"/>
</dbReference>
<dbReference type="Proteomes" id="UP000644192">
    <property type="component" value="Unassembled WGS sequence"/>
</dbReference>
<accession>A0A6B1YAH7</accession>
<dbReference type="RefSeq" id="WP_023081343.1">
    <property type="nucleotide sequence ID" value="NZ_JBPALS010000001.1"/>
</dbReference>
<dbReference type="Pfam" id="PF14870">
    <property type="entry name" value="PSII_BNR"/>
    <property type="match status" value="1"/>
</dbReference>
<protein>
    <submittedName>
        <fullName evidence="2">Glycosyl hydrolase</fullName>
    </submittedName>
</protein>
<dbReference type="AlphaFoldDB" id="A0A6B1YAH7"/>
<proteinExistence type="predicted"/>
<dbReference type="Gene3D" id="2.130.10.10">
    <property type="entry name" value="YVTN repeat-like/Quinoprotein amine dehydrogenase"/>
    <property type="match status" value="2"/>
</dbReference>
<comment type="caution">
    <text evidence="2">The sequence shown here is derived from an EMBL/GenBank/DDBJ whole genome shotgun (WGS) entry which is preliminary data.</text>
</comment>
<evidence type="ECO:0000313" key="2">
    <source>
        <dbReference type="EMBL" id="MZZ13886.1"/>
    </source>
</evidence>
<feature type="domain" description="Photosynthesis system II assembly factor Ycf48/Hcf136-like" evidence="1">
    <location>
        <begin position="49"/>
        <end position="132"/>
    </location>
</feature>
<reference evidence="2" key="1">
    <citation type="submission" date="2020-01" db="EMBL/GenBank/DDBJ databases">
        <title>Bacteria Cultured from War Wounds Associated with the Conflict in Eastern Ukraine.</title>
        <authorList>
            <person name="Snesrud E."/>
            <person name="Galac M.R."/>
            <person name="Mc Gann P."/>
            <person name="Valentine K."/>
            <person name="Viacheslav K."/>
        </authorList>
    </citation>
    <scope>NUCLEOTIDE SEQUENCE</scope>
    <source>
        <strain evidence="2">VNMU148</strain>
    </source>
</reference>
<organism evidence="2 3">
    <name type="scientific">Pseudomonas aeruginosa</name>
    <dbReference type="NCBI Taxonomy" id="287"/>
    <lineage>
        <taxon>Bacteria</taxon>
        <taxon>Pseudomonadati</taxon>
        <taxon>Pseudomonadota</taxon>
        <taxon>Gammaproteobacteria</taxon>
        <taxon>Pseudomonadales</taxon>
        <taxon>Pseudomonadaceae</taxon>
        <taxon>Pseudomonas</taxon>
    </lineage>
</organism>
<dbReference type="InterPro" id="IPR015943">
    <property type="entry name" value="WD40/YVTN_repeat-like_dom_sf"/>
</dbReference>
<gene>
    <name evidence="2" type="ORF">GUL26_16685</name>
</gene>
<dbReference type="PANTHER" id="PTHR47199:SF2">
    <property type="entry name" value="PHOTOSYSTEM II STABILITY_ASSEMBLY FACTOR HCF136, CHLOROPLASTIC"/>
    <property type="match status" value="1"/>
</dbReference>
<dbReference type="PANTHER" id="PTHR47199">
    <property type="entry name" value="PHOTOSYSTEM II STABILITY/ASSEMBLY FACTOR HCF136, CHLOROPLASTIC"/>
    <property type="match status" value="1"/>
</dbReference>
<dbReference type="InterPro" id="IPR028203">
    <property type="entry name" value="PSII_CF48-like_dom"/>
</dbReference>